<dbReference type="OrthoDB" id="267336at2"/>
<reference evidence="2 3" key="1">
    <citation type="submission" date="2016-10" db="EMBL/GenBank/DDBJ databases">
        <authorList>
            <person name="de Groot N.N."/>
        </authorList>
    </citation>
    <scope>NUCLEOTIDE SEQUENCE [LARGE SCALE GENOMIC DNA]</scope>
    <source>
        <strain evidence="2 3">CGMCC 1.8891</strain>
    </source>
</reference>
<accession>A0A1I3V418</accession>
<dbReference type="InterPro" id="IPR050966">
    <property type="entry name" value="Glutamyl_endopeptidase"/>
</dbReference>
<organism evidence="2 3">
    <name type="scientific">Celeribacter halophilus</name>
    <dbReference type="NCBI Taxonomy" id="576117"/>
    <lineage>
        <taxon>Bacteria</taxon>
        <taxon>Pseudomonadati</taxon>
        <taxon>Pseudomonadota</taxon>
        <taxon>Alphaproteobacteria</taxon>
        <taxon>Rhodobacterales</taxon>
        <taxon>Roseobacteraceae</taxon>
        <taxon>Celeribacter</taxon>
    </lineage>
</organism>
<dbReference type="GO" id="GO:0006508">
    <property type="term" value="P:proteolysis"/>
    <property type="evidence" value="ECO:0007669"/>
    <property type="project" value="InterPro"/>
</dbReference>
<gene>
    <name evidence="2" type="ORF">SAMN04488138_11390</name>
</gene>
<dbReference type="InterPro" id="IPR018114">
    <property type="entry name" value="TRYPSIN_HIS"/>
</dbReference>
<evidence type="ECO:0000256" key="1">
    <source>
        <dbReference type="ARBA" id="ARBA00022729"/>
    </source>
</evidence>
<dbReference type="PROSITE" id="PS00134">
    <property type="entry name" value="TRYPSIN_HIS"/>
    <property type="match status" value="1"/>
</dbReference>
<dbReference type="PROSITE" id="PS50240">
    <property type="entry name" value="TRYPSIN_DOM"/>
    <property type="match status" value="1"/>
</dbReference>
<dbReference type="Pfam" id="PF00089">
    <property type="entry name" value="Trypsin"/>
    <property type="match status" value="1"/>
</dbReference>
<dbReference type="SMART" id="SM00020">
    <property type="entry name" value="Tryp_SPc"/>
    <property type="match status" value="1"/>
</dbReference>
<dbReference type="GO" id="GO:0004252">
    <property type="term" value="F:serine-type endopeptidase activity"/>
    <property type="evidence" value="ECO:0007669"/>
    <property type="project" value="InterPro"/>
</dbReference>
<dbReference type="InterPro" id="IPR001314">
    <property type="entry name" value="Peptidase_S1A"/>
</dbReference>
<dbReference type="PANTHER" id="PTHR15462:SF8">
    <property type="entry name" value="SERINE PROTEASE"/>
    <property type="match status" value="1"/>
</dbReference>
<dbReference type="SUPFAM" id="SSF50494">
    <property type="entry name" value="Trypsin-like serine proteases"/>
    <property type="match status" value="1"/>
</dbReference>
<dbReference type="InterPro" id="IPR001254">
    <property type="entry name" value="Trypsin_dom"/>
</dbReference>
<sequence length="266" mass="28683">MKKILTIFFIFLMAGQAHADSKLKTFRTGDDSKGWEAVGRLDFDGRSFCTGALITETLVLTAAHCMYDIDDHTPHRPKDITFKAGWRNGQAQAYRAAKAIYVHPGFALNSGDLHDRLVNDVALVELDRPVRNSSVRPFSVSARPEKGQAVGVVSYAHDRAESPSLQELCHVVARQGGVLVTSCEVDFGSSGAPIFDMTGATPRIVSVVSAKAKFRGDRVSVGTSLDGALSDLLQMASAGRSTFKKASTEPLPELTHTEYVVGISGQ</sequence>
<dbReference type="InterPro" id="IPR009003">
    <property type="entry name" value="Peptidase_S1_PA"/>
</dbReference>
<keyword evidence="1" id="KW-0732">Signal</keyword>
<dbReference type="RefSeq" id="WP_066608773.1">
    <property type="nucleotide sequence ID" value="NZ_FORY01000013.1"/>
</dbReference>
<keyword evidence="3" id="KW-1185">Reference proteome</keyword>
<dbReference type="PRINTS" id="PR00722">
    <property type="entry name" value="CHYMOTRYPSIN"/>
</dbReference>
<dbReference type="GeneID" id="98666189"/>
<dbReference type="AlphaFoldDB" id="A0A1I3V418"/>
<proteinExistence type="predicted"/>
<evidence type="ECO:0000313" key="3">
    <source>
        <dbReference type="Proteomes" id="UP000183299"/>
    </source>
</evidence>
<dbReference type="EMBL" id="FORY01000013">
    <property type="protein sequence ID" value="SFJ89693.1"/>
    <property type="molecule type" value="Genomic_DNA"/>
</dbReference>
<dbReference type="InterPro" id="IPR043504">
    <property type="entry name" value="Peptidase_S1_PA_chymotrypsin"/>
</dbReference>
<protein>
    <submittedName>
        <fullName evidence="2">Trypsin</fullName>
    </submittedName>
</protein>
<dbReference type="PANTHER" id="PTHR15462">
    <property type="entry name" value="SERINE PROTEASE"/>
    <property type="match status" value="1"/>
</dbReference>
<evidence type="ECO:0000313" key="2">
    <source>
        <dbReference type="EMBL" id="SFJ89693.1"/>
    </source>
</evidence>
<name>A0A1I3V418_9RHOB</name>
<dbReference type="Proteomes" id="UP000183299">
    <property type="component" value="Unassembled WGS sequence"/>
</dbReference>
<dbReference type="Gene3D" id="2.40.10.10">
    <property type="entry name" value="Trypsin-like serine proteases"/>
    <property type="match status" value="2"/>
</dbReference>
<dbReference type="STRING" id="576117.SAMN04488138_11390"/>